<comment type="caution">
    <text evidence="2">The sequence shown here is derived from an EMBL/GenBank/DDBJ whole genome shotgun (WGS) entry which is preliminary data.</text>
</comment>
<dbReference type="PROSITE" id="PS51257">
    <property type="entry name" value="PROKAR_LIPOPROTEIN"/>
    <property type="match status" value="1"/>
</dbReference>
<proteinExistence type="predicted"/>
<organism evidence="2 3">
    <name type="scientific">Lysobacter koreensis</name>
    <dbReference type="NCBI Taxonomy" id="266122"/>
    <lineage>
        <taxon>Bacteria</taxon>
        <taxon>Pseudomonadati</taxon>
        <taxon>Pseudomonadota</taxon>
        <taxon>Gammaproteobacteria</taxon>
        <taxon>Lysobacterales</taxon>
        <taxon>Lysobacteraceae</taxon>
        <taxon>Lysobacter</taxon>
    </lineage>
</organism>
<keyword evidence="3" id="KW-1185">Reference proteome</keyword>
<dbReference type="RefSeq" id="WP_386812407.1">
    <property type="nucleotide sequence ID" value="NZ_JBHTIH010000003.1"/>
</dbReference>
<dbReference type="SUPFAM" id="SSF63829">
    <property type="entry name" value="Calcium-dependent phosphotriesterase"/>
    <property type="match status" value="1"/>
</dbReference>
<dbReference type="EMBL" id="JBHTIH010000003">
    <property type="protein sequence ID" value="MFD0739409.1"/>
    <property type="molecule type" value="Genomic_DNA"/>
</dbReference>
<evidence type="ECO:0000313" key="3">
    <source>
        <dbReference type="Proteomes" id="UP001597090"/>
    </source>
</evidence>
<reference evidence="3" key="1">
    <citation type="journal article" date="2019" name="Int. J. Syst. Evol. Microbiol.">
        <title>The Global Catalogue of Microorganisms (GCM) 10K type strain sequencing project: providing services to taxonomists for standard genome sequencing and annotation.</title>
        <authorList>
            <consortium name="The Broad Institute Genomics Platform"/>
            <consortium name="The Broad Institute Genome Sequencing Center for Infectious Disease"/>
            <person name="Wu L."/>
            <person name="Ma J."/>
        </authorList>
    </citation>
    <scope>NUCLEOTIDE SEQUENCE [LARGE SCALE GENOMIC DNA]</scope>
    <source>
        <strain evidence="3">CCUG 55491</strain>
    </source>
</reference>
<sequence length="278" mass="29748">MPKTALAIACVLALSGCATQSRLPTLTPLWSTPGFANPESAIPDATGEFLYVSNVAGEGDARDGNGFISRVSLDGAILEREWATGLDAPKGLALAGARLFVSDVTALVEIDAGTGRTVARHAVEGAGFLNDVAVTADGTVLVSDSAKARIHAWRDGRMQLWLEHDLLRSINGLLPERERLIVTTMQGRLLAVDWNTRAITPLAEGLGNADGVVALRDGTYLVGEWPGRLFHVAGDGASTVLLDQREAKHYLNDFILLGDRLIVPNWEPSTVSAYRLQR</sequence>
<dbReference type="Proteomes" id="UP001597090">
    <property type="component" value="Unassembled WGS sequence"/>
</dbReference>
<evidence type="ECO:0000256" key="1">
    <source>
        <dbReference type="SAM" id="SignalP"/>
    </source>
</evidence>
<evidence type="ECO:0000313" key="2">
    <source>
        <dbReference type="EMBL" id="MFD0739409.1"/>
    </source>
</evidence>
<feature type="chain" id="PRO_5046361152" evidence="1">
    <location>
        <begin position="21"/>
        <end position="278"/>
    </location>
</feature>
<accession>A0ABW2YN21</accession>
<dbReference type="Gene3D" id="2.120.10.30">
    <property type="entry name" value="TolB, C-terminal domain"/>
    <property type="match status" value="1"/>
</dbReference>
<keyword evidence="1" id="KW-0732">Signal</keyword>
<gene>
    <name evidence="2" type="ORF">ACFQZQ_08960</name>
</gene>
<protein>
    <submittedName>
        <fullName evidence="2">SMP-30/gluconolactonase/LRE family protein</fullName>
    </submittedName>
</protein>
<dbReference type="InterPro" id="IPR011042">
    <property type="entry name" value="6-blade_b-propeller_TolB-like"/>
</dbReference>
<feature type="signal peptide" evidence="1">
    <location>
        <begin position="1"/>
        <end position="20"/>
    </location>
</feature>
<name>A0ABW2YN21_9GAMM</name>